<dbReference type="Proteomes" id="UP000542125">
    <property type="component" value="Unassembled WGS sequence"/>
</dbReference>
<accession>A0A7Y9LNB9</accession>
<evidence type="ECO:0000256" key="5">
    <source>
        <dbReference type="ARBA" id="ARBA00022729"/>
    </source>
</evidence>
<dbReference type="SUPFAM" id="SSF53807">
    <property type="entry name" value="Helical backbone' metal receptor"/>
    <property type="match status" value="1"/>
</dbReference>
<organism evidence="9 10">
    <name type="scientific">Pigmentiphaga litoralis</name>
    <dbReference type="NCBI Taxonomy" id="516702"/>
    <lineage>
        <taxon>Bacteria</taxon>
        <taxon>Pseudomonadati</taxon>
        <taxon>Pseudomonadota</taxon>
        <taxon>Betaproteobacteria</taxon>
        <taxon>Burkholderiales</taxon>
        <taxon>Alcaligenaceae</taxon>
        <taxon>Pigmentiphaga</taxon>
    </lineage>
</organism>
<evidence type="ECO:0000313" key="9">
    <source>
        <dbReference type="EMBL" id="NYE83145.1"/>
    </source>
</evidence>
<reference evidence="9 10" key="1">
    <citation type="submission" date="2020-07" db="EMBL/GenBank/DDBJ databases">
        <title>Genomic Encyclopedia of Type Strains, Phase IV (KMG-V): Genome sequencing to study the core and pangenomes of soil and plant-associated prokaryotes.</title>
        <authorList>
            <person name="Whitman W."/>
        </authorList>
    </citation>
    <scope>NUCLEOTIDE SEQUENCE [LARGE SCALE GENOMIC DNA]</scope>
    <source>
        <strain evidence="9 10">SAS40</strain>
    </source>
</reference>
<dbReference type="InterPro" id="IPR006128">
    <property type="entry name" value="Lipoprotein_PsaA-like"/>
</dbReference>
<evidence type="ECO:0000256" key="4">
    <source>
        <dbReference type="ARBA" id="ARBA00022723"/>
    </source>
</evidence>
<keyword evidence="10" id="KW-1185">Reference proteome</keyword>
<dbReference type="EMBL" id="JACBYR010000001">
    <property type="protein sequence ID" value="NYE83145.1"/>
    <property type="molecule type" value="Genomic_DNA"/>
</dbReference>
<feature type="compositionally biased region" description="Basic and acidic residues" evidence="7">
    <location>
        <begin position="147"/>
        <end position="182"/>
    </location>
</feature>
<dbReference type="GO" id="GO:0046872">
    <property type="term" value="F:metal ion binding"/>
    <property type="evidence" value="ECO:0007669"/>
    <property type="project" value="UniProtKB-KW"/>
</dbReference>
<dbReference type="Pfam" id="PF01297">
    <property type="entry name" value="ZnuA"/>
    <property type="match status" value="1"/>
</dbReference>
<dbReference type="GO" id="GO:0030001">
    <property type="term" value="P:metal ion transport"/>
    <property type="evidence" value="ECO:0007669"/>
    <property type="project" value="InterPro"/>
</dbReference>
<evidence type="ECO:0000256" key="7">
    <source>
        <dbReference type="SAM" id="MobiDB-lite"/>
    </source>
</evidence>
<proteinExistence type="inferred from homology"/>
<evidence type="ECO:0000256" key="2">
    <source>
        <dbReference type="ARBA" id="ARBA00011028"/>
    </source>
</evidence>
<comment type="subcellular location">
    <subcellularLocation>
        <location evidence="1">Cell envelope</location>
    </subcellularLocation>
</comment>
<evidence type="ECO:0000313" key="10">
    <source>
        <dbReference type="Proteomes" id="UP000542125"/>
    </source>
</evidence>
<dbReference type="AlphaFoldDB" id="A0A7Y9LNB9"/>
<comment type="similarity">
    <text evidence="2 6">Belongs to the bacterial solute-binding protein 9 family.</text>
</comment>
<dbReference type="GO" id="GO:0030313">
    <property type="term" value="C:cell envelope"/>
    <property type="evidence" value="ECO:0007669"/>
    <property type="project" value="UniProtKB-SubCell"/>
</dbReference>
<dbReference type="PANTHER" id="PTHR42953">
    <property type="entry name" value="HIGH-AFFINITY ZINC UPTAKE SYSTEM PROTEIN ZNUA-RELATED"/>
    <property type="match status" value="1"/>
</dbReference>
<name>A0A7Y9LNB9_9BURK</name>
<feature type="signal peptide" evidence="8">
    <location>
        <begin position="1"/>
        <end position="20"/>
    </location>
</feature>
<evidence type="ECO:0000256" key="8">
    <source>
        <dbReference type="SAM" id="SignalP"/>
    </source>
</evidence>
<evidence type="ECO:0000256" key="1">
    <source>
        <dbReference type="ARBA" id="ARBA00004196"/>
    </source>
</evidence>
<evidence type="ECO:0000256" key="3">
    <source>
        <dbReference type="ARBA" id="ARBA00022448"/>
    </source>
</evidence>
<dbReference type="PRINTS" id="PR00691">
    <property type="entry name" value="ADHESINB"/>
</dbReference>
<dbReference type="InterPro" id="IPR006127">
    <property type="entry name" value="ZnuA-like"/>
</dbReference>
<comment type="caution">
    <text evidence="9">The sequence shown here is derived from an EMBL/GenBank/DDBJ whole genome shotgun (WGS) entry which is preliminary data.</text>
</comment>
<dbReference type="RefSeq" id="WP_257022070.1">
    <property type="nucleotide sequence ID" value="NZ_JACBYR010000001.1"/>
</dbReference>
<dbReference type="PANTHER" id="PTHR42953:SF1">
    <property type="entry name" value="METAL-BINDING PROTEIN HI_0362-RELATED"/>
    <property type="match status" value="1"/>
</dbReference>
<gene>
    <name evidence="9" type="ORF">FHW18_002416</name>
</gene>
<feature type="chain" id="PRO_5030990075" evidence="8">
    <location>
        <begin position="21"/>
        <end position="350"/>
    </location>
</feature>
<evidence type="ECO:0000256" key="6">
    <source>
        <dbReference type="RuleBase" id="RU003512"/>
    </source>
</evidence>
<keyword evidence="3 6" id="KW-0813">Transport</keyword>
<sequence length="350" mass="37450">MFKKWMALAVVTMLPVMASANDVYAQPAAKAPDQSTPPAPPSSRLPVVASFSILGDLVNEVGGDRVAVTTLVGRDSDAHVFQPAPKDVKTVASARVLVIHGLGFDGWMNRLVSTGGAAAGRIVVEASQGLPARPQPAPKAAKAHPGHSHDPDDDHEHDHNQARDRNQARDHNHGPIDPHAWQDPRNVVTYVRNIASGLTRADPAGAGYYAERATAYTARLAELDGWITQRIAQVPAAQRKVITSHDAFGYFAARYGVTMVAAAGVSTNADAGARDMADIIRLMRRDKIKALFLENIANPRLVDQISRETGAQVGGRLYSDALSAIGGPASTYLAMMRHNVDMLVAGMQRN</sequence>
<feature type="region of interest" description="Disordered" evidence="7">
    <location>
        <begin position="129"/>
        <end position="182"/>
    </location>
</feature>
<dbReference type="GO" id="GO:0007155">
    <property type="term" value="P:cell adhesion"/>
    <property type="evidence" value="ECO:0007669"/>
    <property type="project" value="InterPro"/>
</dbReference>
<keyword evidence="4" id="KW-0479">Metal-binding</keyword>
<dbReference type="InterPro" id="IPR050492">
    <property type="entry name" value="Bact_metal-bind_prot9"/>
</dbReference>
<keyword evidence="5 8" id="KW-0732">Signal</keyword>
<protein>
    <submittedName>
        <fullName evidence="9">Zinc/manganese transport system substrate-binding protein</fullName>
    </submittedName>
</protein>
<dbReference type="PRINTS" id="PR00690">
    <property type="entry name" value="ADHESNFAMILY"/>
</dbReference>
<dbReference type="InterPro" id="IPR006129">
    <property type="entry name" value="AdhesinB"/>
</dbReference>
<dbReference type="Gene3D" id="3.40.50.1980">
    <property type="entry name" value="Nitrogenase molybdenum iron protein domain"/>
    <property type="match status" value="2"/>
</dbReference>